<evidence type="ECO:0000313" key="2">
    <source>
        <dbReference type="EMBL" id="OMJ73365.1"/>
    </source>
</evidence>
<protein>
    <recommendedName>
        <fullName evidence="1">Calponin-homology (CH) domain-containing protein</fullName>
    </recommendedName>
</protein>
<dbReference type="SUPFAM" id="SSF47576">
    <property type="entry name" value="Calponin-homology domain, CH-domain"/>
    <property type="match status" value="1"/>
</dbReference>
<gene>
    <name evidence="2" type="ORF">SteCoe_27954</name>
</gene>
<evidence type="ECO:0000259" key="1">
    <source>
        <dbReference type="PROSITE" id="PS50021"/>
    </source>
</evidence>
<dbReference type="PROSITE" id="PS50021">
    <property type="entry name" value="CH"/>
    <property type="match status" value="1"/>
</dbReference>
<reference evidence="2 3" key="1">
    <citation type="submission" date="2016-11" db="EMBL/GenBank/DDBJ databases">
        <title>The macronuclear genome of Stentor coeruleus: a giant cell with tiny introns.</title>
        <authorList>
            <person name="Slabodnick M."/>
            <person name="Ruby J.G."/>
            <person name="Reiff S.B."/>
            <person name="Swart E.C."/>
            <person name="Gosai S."/>
            <person name="Prabakaran S."/>
            <person name="Witkowska E."/>
            <person name="Larue G.E."/>
            <person name="Fisher S."/>
            <person name="Freeman R.M."/>
            <person name="Gunawardena J."/>
            <person name="Chu W."/>
            <person name="Stover N.A."/>
            <person name="Gregory B.D."/>
            <person name="Nowacki M."/>
            <person name="Derisi J."/>
            <person name="Roy S.W."/>
            <person name="Marshall W.F."/>
            <person name="Sood P."/>
        </authorList>
    </citation>
    <scope>NUCLEOTIDE SEQUENCE [LARGE SCALE GENOMIC DNA]</scope>
    <source>
        <strain evidence="2">WM001</strain>
    </source>
</reference>
<dbReference type="AlphaFoldDB" id="A0A1R2B9K5"/>
<dbReference type="Proteomes" id="UP000187209">
    <property type="component" value="Unassembled WGS sequence"/>
</dbReference>
<dbReference type="GO" id="GO:0008017">
    <property type="term" value="F:microtubule binding"/>
    <property type="evidence" value="ECO:0007669"/>
    <property type="project" value="InterPro"/>
</dbReference>
<dbReference type="PANTHER" id="PTHR10623">
    <property type="entry name" value="MICROTUBULE-ASSOCIATED PROTEIN RP/EB FAMILY MEMBER"/>
    <property type="match status" value="1"/>
</dbReference>
<evidence type="ECO:0000313" key="3">
    <source>
        <dbReference type="Proteomes" id="UP000187209"/>
    </source>
</evidence>
<comment type="caution">
    <text evidence="2">The sequence shown here is derived from an EMBL/GenBank/DDBJ whole genome shotgun (WGS) entry which is preliminary data.</text>
</comment>
<dbReference type="Pfam" id="PF00307">
    <property type="entry name" value="CH"/>
    <property type="match status" value="1"/>
</dbReference>
<accession>A0A1R2B9K5</accession>
<proteinExistence type="predicted"/>
<dbReference type="InterPro" id="IPR001715">
    <property type="entry name" value="CH_dom"/>
</dbReference>
<dbReference type="OrthoDB" id="2119228at2759"/>
<name>A0A1R2B9K5_9CILI</name>
<dbReference type="EMBL" id="MPUH01000827">
    <property type="protein sequence ID" value="OMJ73365.1"/>
    <property type="molecule type" value="Genomic_DNA"/>
</dbReference>
<dbReference type="InterPro" id="IPR027328">
    <property type="entry name" value="MAPRE"/>
</dbReference>
<dbReference type="Gene3D" id="1.10.418.10">
    <property type="entry name" value="Calponin-like domain"/>
    <property type="match status" value="1"/>
</dbReference>
<dbReference type="CDD" id="cd00014">
    <property type="entry name" value="CH_SF"/>
    <property type="match status" value="1"/>
</dbReference>
<sequence>MQTIDPHKSFFIGKNNLLRWLSERFGIYVSSLDELSTGVIYCEIVNQMHPRSVQMSRVNSRAKLEYEFIANFKLLQQALEKNGIIKEIPVARLVKGFDHIEMLQWFKGYTETLTGMKENRYPRGVSRERSQEKSFNGMKGEYEIMQKKLQKIEAFIMTYPPCSVIDSLKKLLYGS</sequence>
<feature type="domain" description="Calponin-homology (CH)" evidence="1">
    <location>
        <begin position="11"/>
        <end position="118"/>
    </location>
</feature>
<organism evidence="2 3">
    <name type="scientific">Stentor coeruleus</name>
    <dbReference type="NCBI Taxonomy" id="5963"/>
    <lineage>
        <taxon>Eukaryota</taxon>
        <taxon>Sar</taxon>
        <taxon>Alveolata</taxon>
        <taxon>Ciliophora</taxon>
        <taxon>Postciliodesmatophora</taxon>
        <taxon>Heterotrichea</taxon>
        <taxon>Heterotrichida</taxon>
        <taxon>Stentoridae</taxon>
        <taxon>Stentor</taxon>
    </lineage>
</organism>
<dbReference type="InterPro" id="IPR036872">
    <property type="entry name" value="CH_dom_sf"/>
</dbReference>
<keyword evidence="3" id="KW-1185">Reference proteome</keyword>